<dbReference type="OrthoDB" id="5874039at2759"/>
<feature type="region of interest" description="Disordered" evidence="6">
    <location>
        <begin position="177"/>
        <end position="216"/>
    </location>
</feature>
<sequence length="216" mass="24766">MRDAAAYHKGKNLGHRFSVEMYCQPSLTQVYKTKQIERRNPCNITGFAQRRFFSNQPNKDCNTTSTPVQQLTVFQKMKRMTKDYWYVLIPVHVVTSAGWVLIFYVAAKNSVDVIWILEKLHVSEKYIEALRGSSAGFWAIVYALYKIFTPLRYMVTVGGTTLGIRYLRKMGYMKSKLRTTPTQKPQSAEQSVSEHKKSYGKVGCKDGQTQADPPKT</sequence>
<evidence type="ECO:0000256" key="3">
    <source>
        <dbReference type="ARBA" id="ARBA00022989"/>
    </source>
</evidence>
<feature type="domain" description="DUF1279" evidence="8">
    <location>
        <begin position="75"/>
        <end position="161"/>
    </location>
</feature>
<evidence type="ECO:0000256" key="5">
    <source>
        <dbReference type="ARBA" id="ARBA00023136"/>
    </source>
</evidence>
<evidence type="ECO:0000313" key="9">
    <source>
        <dbReference type="Proteomes" id="UP000829291"/>
    </source>
</evidence>
<dbReference type="PANTHER" id="PTHR21377">
    <property type="entry name" value="PROTEIN FAM210B, MITOCHONDRIAL"/>
    <property type="match status" value="1"/>
</dbReference>
<feature type="compositionally biased region" description="Polar residues" evidence="6">
    <location>
        <begin position="178"/>
        <end position="191"/>
    </location>
</feature>
<organism evidence="10">
    <name type="scientific">Neodiprion lecontei</name>
    <name type="common">Redheaded pine sawfly</name>
    <dbReference type="NCBI Taxonomy" id="441921"/>
    <lineage>
        <taxon>Eukaryota</taxon>
        <taxon>Metazoa</taxon>
        <taxon>Ecdysozoa</taxon>
        <taxon>Arthropoda</taxon>
        <taxon>Hexapoda</taxon>
        <taxon>Insecta</taxon>
        <taxon>Pterygota</taxon>
        <taxon>Neoptera</taxon>
        <taxon>Endopterygota</taxon>
        <taxon>Hymenoptera</taxon>
        <taxon>Tenthredinoidea</taxon>
        <taxon>Diprionidae</taxon>
        <taxon>Diprioninae</taxon>
        <taxon>Neodiprion</taxon>
    </lineage>
</organism>
<accession>A0A6J0B9L5</accession>
<evidence type="ECO:0000256" key="7">
    <source>
        <dbReference type="SAM" id="Phobius"/>
    </source>
</evidence>
<dbReference type="Proteomes" id="UP000829291">
    <property type="component" value="Chromosome 2"/>
</dbReference>
<keyword evidence="3 7" id="KW-1133">Transmembrane helix</keyword>
<evidence type="ECO:0000256" key="6">
    <source>
        <dbReference type="SAM" id="MobiDB-lite"/>
    </source>
</evidence>
<evidence type="ECO:0000256" key="4">
    <source>
        <dbReference type="ARBA" id="ARBA00023054"/>
    </source>
</evidence>
<dbReference type="GeneID" id="107217729"/>
<evidence type="ECO:0000313" key="10">
    <source>
        <dbReference type="RefSeq" id="XP_015510857.1"/>
    </source>
</evidence>
<feature type="compositionally biased region" description="Polar residues" evidence="6">
    <location>
        <begin position="207"/>
        <end position="216"/>
    </location>
</feature>
<gene>
    <name evidence="10" type="primary">LOC107217729</name>
</gene>
<comment type="subcellular location">
    <subcellularLocation>
        <location evidence="1">Membrane</location>
        <topology evidence="1">Single-pass membrane protein</topology>
    </subcellularLocation>
</comment>
<dbReference type="PANTHER" id="PTHR21377:SF1">
    <property type="entry name" value="PROTEIN FAM210A"/>
    <property type="match status" value="1"/>
</dbReference>
<evidence type="ECO:0000256" key="1">
    <source>
        <dbReference type="ARBA" id="ARBA00004167"/>
    </source>
</evidence>
<name>A0A6J0B9L5_NEOLC</name>
<evidence type="ECO:0000259" key="8">
    <source>
        <dbReference type="Pfam" id="PF06916"/>
    </source>
</evidence>
<dbReference type="InterPro" id="IPR009688">
    <property type="entry name" value="FAM210A/B-like_dom"/>
</dbReference>
<feature type="transmembrane region" description="Helical" evidence="7">
    <location>
        <begin position="84"/>
        <end position="106"/>
    </location>
</feature>
<dbReference type="RefSeq" id="XP_015510857.1">
    <property type="nucleotide sequence ID" value="XM_015655371.2"/>
</dbReference>
<keyword evidence="4" id="KW-0175">Coiled coil</keyword>
<dbReference type="GO" id="GO:0005739">
    <property type="term" value="C:mitochondrion"/>
    <property type="evidence" value="ECO:0007669"/>
    <property type="project" value="TreeGrafter"/>
</dbReference>
<keyword evidence="9" id="KW-1185">Reference proteome</keyword>
<dbReference type="Pfam" id="PF06916">
    <property type="entry name" value="FAM210A-B_dom"/>
    <property type="match status" value="1"/>
</dbReference>
<dbReference type="GO" id="GO:0016020">
    <property type="term" value="C:membrane"/>
    <property type="evidence" value="ECO:0007669"/>
    <property type="project" value="UniProtKB-SubCell"/>
</dbReference>
<dbReference type="AlphaFoldDB" id="A0A6J0B9L5"/>
<proteinExistence type="predicted"/>
<protein>
    <submittedName>
        <fullName evidence="10">Uncharacterized protein C18orf19 homolog A isoform X2</fullName>
    </submittedName>
</protein>
<dbReference type="InterPro" id="IPR045866">
    <property type="entry name" value="FAM210A/B-like"/>
</dbReference>
<evidence type="ECO:0000256" key="2">
    <source>
        <dbReference type="ARBA" id="ARBA00022692"/>
    </source>
</evidence>
<keyword evidence="5 7" id="KW-0472">Membrane</keyword>
<reference evidence="10" key="1">
    <citation type="submission" date="2025-08" db="UniProtKB">
        <authorList>
            <consortium name="RefSeq"/>
        </authorList>
    </citation>
    <scope>IDENTIFICATION</scope>
    <source>
        <tissue evidence="10">Thorax and Abdomen</tissue>
    </source>
</reference>
<keyword evidence="2 7" id="KW-0812">Transmembrane</keyword>